<evidence type="ECO:0000313" key="5">
    <source>
        <dbReference type="EMBL" id="QPF92152.1"/>
    </source>
</evidence>
<dbReference type="KEGG" id="bcou:IC761_02270"/>
<gene>
    <name evidence="5" type="ORF">IC761_02270</name>
</gene>
<dbReference type="Pfam" id="PF01627">
    <property type="entry name" value="Hpt"/>
    <property type="match status" value="1"/>
</dbReference>
<evidence type="ECO:0000256" key="1">
    <source>
        <dbReference type="ARBA" id="ARBA00023012"/>
    </source>
</evidence>
<feature type="region of interest" description="Disordered" evidence="3">
    <location>
        <begin position="1"/>
        <end position="28"/>
    </location>
</feature>
<name>A0A7S9D6L2_9BRAD</name>
<organism evidence="5 6">
    <name type="scientific">Bradyrhizobium commune</name>
    <dbReference type="NCBI Taxonomy" id="83627"/>
    <lineage>
        <taxon>Bacteria</taxon>
        <taxon>Pseudomonadati</taxon>
        <taxon>Pseudomonadota</taxon>
        <taxon>Alphaproteobacteria</taxon>
        <taxon>Hyphomicrobiales</taxon>
        <taxon>Nitrobacteraceae</taxon>
        <taxon>Bradyrhizobium</taxon>
    </lineage>
</organism>
<feature type="modified residue" description="Phosphohistidine" evidence="2">
    <location>
        <position position="83"/>
    </location>
</feature>
<feature type="domain" description="HPt" evidence="4">
    <location>
        <begin position="44"/>
        <end position="137"/>
    </location>
</feature>
<accession>A0A7S9D6L2</accession>
<dbReference type="InterPro" id="IPR008207">
    <property type="entry name" value="Sig_transdc_His_kin_Hpt_dom"/>
</dbReference>
<dbReference type="GO" id="GO:0004672">
    <property type="term" value="F:protein kinase activity"/>
    <property type="evidence" value="ECO:0007669"/>
    <property type="project" value="UniProtKB-ARBA"/>
</dbReference>
<evidence type="ECO:0000259" key="4">
    <source>
        <dbReference type="PROSITE" id="PS50894"/>
    </source>
</evidence>
<dbReference type="Gene3D" id="1.20.120.160">
    <property type="entry name" value="HPT domain"/>
    <property type="match status" value="1"/>
</dbReference>
<evidence type="ECO:0000256" key="3">
    <source>
        <dbReference type="SAM" id="MobiDB-lite"/>
    </source>
</evidence>
<proteinExistence type="predicted"/>
<dbReference type="PROSITE" id="PS50894">
    <property type="entry name" value="HPT"/>
    <property type="match status" value="1"/>
</dbReference>
<dbReference type="Proteomes" id="UP000594621">
    <property type="component" value="Chromosome"/>
</dbReference>
<evidence type="ECO:0000256" key="2">
    <source>
        <dbReference type="PROSITE-ProRule" id="PRU00110"/>
    </source>
</evidence>
<sequence>MFEATFATAPNALETDPTREPEPLREPEQLREPGAFDVLVREIGEDGAGEVRAVFWSETCARLELFGALALGEHRARIGREAHSLKSAARTFGYLRLASLAQQLERTVNALGEPEYCDLLARMDAAFTAARAQDPQR</sequence>
<protein>
    <submittedName>
        <fullName evidence="5">Hpt domain-containing protein</fullName>
    </submittedName>
</protein>
<dbReference type="InterPro" id="IPR036641">
    <property type="entry name" value="HPT_dom_sf"/>
</dbReference>
<dbReference type="SMART" id="SM00073">
    <property type="entry name" value="HPT"/>
    <property type="match status" value="1"/>
</dbReference>
<feature type="compositionally biased region" description="Basic and acidic residues" evidence="3">
    <location>
        <begin position="16"/>
        <end position="28"/>
    </location>
</feature>
<dbReference type="RefSeq" id="WP_195801697.1">
    <property type="nucleotide sequence ID" value="NZ_CP061379.1"/>
</dbReference>
<dbReference type="SUPFAM" id="SSF47226">
    <property type="entry name" value="Histidine-containing phosphotransfer domain, HPT domain"/>
    <property type="match status" value="1"/>
</dbReference>
<evidence type="ECO:0000313" key="6">
    <source>
        <dbReference type="Proteomes" id="UP000594621"/>
    </source>
</evidence>
<dbReference type="GO" id="GO:0000160">
    <property type="term" value="P:phosphorelay signal transduction system"/>
    <property type="evidence" value="ECO:0007669"/>
    <property type="project" value="UniProtKB-KW"/>
</dbReference>
<keyword evidence="1" id="KW-0902">Two-component regulatory system</keyword>
<dbReference type="EMBL" id="CP061379">
    <property type="protein sequence ID" value="QPF92152.1"/>
    <property type="molecule type" value="Genomic_DNA"/>
</dbReference>
<dbReference type="AlphaFoldDB" id="A0A7S9D6L2"/>
<reference evidence="5 6" key="1">
    <citation type="submission" date="2020-09" db="EMBL/GenBank/DDBJ databases">
        <title>Complete genomes of bradyrhizobia occurring on native shrubby legumes in Australia.</title>
        <authorList>
            <person name="Lafay B."/>
        </authorList>
    </citation>
    <scope>NUCLEOTIDE SEQUENCE [LARGE SCALE GENOMIC DNA]</scope>
    <source>
        <strain evidence="5 6">BDV5040</strain>
    </source>
</reference>
<keyword evidence="6" id="KW-1185">Reference proteome</keyword>
<keyword evidence="2" id="KW-0597">Phosphoprotein</keyword>